<evidence type="ECO:0000256" key="1">
    <source>
        <dbReference type="ARBA" id="ARBA00022448"/>
    </source>
</evidence>
<protein>
    <recommendedName>
        <fullName evidence="5">Thioredoxin</fullName>
    </recommendedName>
</protein>
<dbReference type="InterPro" id="IPR013766">
    <property type="entry name" value="Thioredoxin_domain"/>
</dbReference>
<reference evidence="9 10" key="1">
    <citation type="journal article" date="2018" name="Sci. Rep.">
        <title>Raphidocelis subcapitata (=Pseudokirchneriella subcapitata) provides an insight into genome evolution and environmental adaptations in the Sphaeropleales.</title>
        <authorList>
            <person name="Suzuki S."/>
            <person name="Yamaguchi H."/>
            <person name="Nakajima N."/>
            <person name="Kawachi M."/>
        </authorList>
    </citation>
    <scope>NUCLEOTIDE SEQUENCE [LARGE SCALE GENOMIC DNA]</scope>
    <source>
        <strain evidence="9 10">NIES-35</strain>
    </source>
</reference>
<evidence type="ECO:0000256" key="6">
    <source>
        <dbReference type="PIRSR" id="PIRSR000077-1"/>
    </source>
</evidence>
<feature type="site" description="Contributes to redox potential value" evidence="6">
    <location>
        <position position="31"/>
    </location>
</feature>
<accession>A0A2V0NR95</accession>
<keyword evidence="4 7" id="KW-0676">Redox-active center</keyword>
<dbReference type="PANTHER" id="PTHR45663:SF22">
    <property type="entry name" value="THIOREDOXIN X, CHLOROPLASTIC"/>
    <property type="match status" value="1"/>
</dbReference>
<evidence type="ECO:0000256" key="7">
    <source>
        <dbReference type="PIRSR" id="PIRSR000077-4"/>
    </source>
</evidence>
<gene>
    <name evidence="9" type="ORF">Rsub_01879</name>
</gene>
<dbReference type="GO" id="GO:0005737">
    <property type="term" value="C:cytoplasm"/>
    <property type="evidence" value="ECO:0007669"/>
    <property type="project" value="TreeGrafter"/>
</dbReference>
<dbReference type="AlphaFoldDB" id="A0A2V0NR95"/>
<feature type="active site" description="Nucleophile" evidence="6">
    <location>
        <position position="32"/>
    </location>
</feature>
<dbReference type="PROSITE" id="PS00194">
    <property type="entry name" value="THIOREDOXIN_1"/>
    <property type="match status" value="1"/>
</dbReference>
<keyword evidence="3 7" id="KW-1015">Disulfide bond</keyword>
<feature type="disulfide bond" description="Redox-active" evidence="7">
    <location>
        <begin position="29"/>
        <end position="32"/>
    </location>
</feature>
<keyword evidence="2" id="KW-0249">Electron transport</keyword>
<proteinExistence type="inferred from homology"/>
<evidence type="ECO:0000313" key="9">
    <source>
        <dbReference type="EMBL" id="GBF89162.1"/>
    </source>
</evidence>
<name>A0A2V0NR95_9CHLO</name>
<feature type="site" description="Contributes to redox potential value" evidence="6">
    <location>
        <position position="30"/>
    </location>
</feature>
<dbReference type="FunCoup" id="A0A2V0NR95">
    <property type="interactions" value="532"/>
</dbReference>
<feature type="site" description="Deprotonates C-terminal active site Cys" evidence="6">
    <location>
        <position position="23"/>
    </location>
</feature>
<evidence type="ECO:0000313" key="10">
    <source>
        <dbReference type="Proteomes" id="UP000247498"/>
    </source>
</evidence>
<evidence type="ECO:0000256" key="2">
    <source>
        <dbReference type="ARBA" id="ARBA00022982"/>
    </source>
</evidence>
<dbReference type="PROSITE" id="PS51352">
    <property type="entry name" value="THIOREDOXIN_2"/>
    <property type="match status" value="1"/>
</dbReference>
<dbReference type="PIRSF" id="PIRSF000077">
    <property type="entry name" value="Thioredoxin"/>
    <property type="match status" value="1"/>
</dbReference>
<dbReference type="OrthoDB" id="19690at2759"/>
<dbReference type="Proteomes" id="UP000247498">
    <property type="component" value="Unassembled WGS sequence"/>
</dbReference>
<dbReference type="GO" id="GO:0015035">
    <property type="term" value="F:protein-disulfide reductase activity"/>
    <property type="evidence" value="ECO:0007669"/>
    <property type="project" value="InterPro"/>
</dbReference>
<dbReference type="STRING" id="307507.A0A2V0NR95"/>
<dbReference type="Pfam" id="PF00085">
    <property type="entry name" value="Thioredoxin"/>
    <property type="match status" value="1"/>
</dbReference>
<organism evidence="9 10">
    <name type="scientific">Raphidocelis subcapitata</name>
    <dbReference type="NCBI Taxonomy" id="307507"/>
    <lineage>
        <taxon>Eukaryota</taxon>
        <taxon>Viridiplantae</taxon>
        <taxon>Chlorophyta</taxon>
        <taxon>core chlorophytes</taxon>
        <taxon>Chlorophyceae</taxon>
        <taxon>CS clade</taxon>
        <taxon>Sphaeropleales</taxon>
        <taxon>Selenastraceae</taxon>
        <taxon>Raphidocelis</taxon>
    </lineage>
</organism>
<dbReference type="InParanoid" id="A0A2V0NR95"/>
<dbReference type="FunFam" id="3.40.30.10:FF:000001">
    <property type="entry name" value="Thioredoxin"/>
    <property type="match status" value="1"/>
</dbReference>
<feature type="domain" description="Thioredoxin" evidence="8">
    <location>
        <begin position="1"/>
        <end position="107"/>
    </location>
</feature>
<evidence type="ECO:0000256" key="4">
    <source>
        <dbReference type="ARBA" id="ARBA00023284"/>
    </source>
</evidence>
<comment type="caution">
    <text evidence="9">The sequence shown here is derived from an EMBL/GenBank/DDBJ whole genome shotgun (WGS) entry which is preliminary data.</text>
</comment>
<dbReference type="InterPro" id="IPR036249">
    <property type="entry name" value="Thioredoxin-like_sf"/>
</dbReference>
<dbReference type="PANTHER" id="PTHR45663">
    <property type="entry name" value="GEO12009P1"/>
    <property type="match status" value="1"/>
</dbReference>
<evidence type="ECO:0000256" key="5">
    <source>
        <dbReference type="PIRNR" id="PIRNR000077"/>
    </source>
</evidence>
<dbReference type="InterPro" id="IPR017937">
    <property type="entry name" value="Thioredoxin_CS"/>
</dbReference>
<dbReference type="NCBIfam" id="TIGR01068">
    <property type="entry name" value="thioredoxin"/>
    <property type="match status" value="1"/>
</dbReference>
<sequence length="112" mass="12649">MEIQGEAQFEQEVLKSDKPVLVDFWATWCGPCKLVAPLMDWAEKEYGDSLKVVKINHTPNPEIIATWKVYGLPTLMVFKDGQLVEGSHREGAVSKPVLLKYIQQHVPTTVKV</sequence>
<comment type="similarity">
    <text evidence="5">Belongs to the thioredoxin family.</text>
</comment>
<dbReference type="Gene3D" id="3.40.30.10">
    <property type="entry name" value="Glutaredoxin"/>
    <property type="match status" value="1"/>
</dbReference>
<dbReference type="InterPro" id="IPR005746">
    <property type="entry name" value="Thioredoxin"/>
</dbReference>
<keyword evidence="1" id="KW-0813">Transport</keyword>
<dbReference type="SUPFAM" id="SSF52833">
    <property type="entry name" value="Thioredoxin-like"/>
    <property type="match status" value="1"/>
</dbReference>
<dbReference type="PRINTS" id="PR00421">
    <property type="entry name" value="THIOREDOXIN"/>
</dbReference>
<dbReference type="CDD" id="cd02947">
    <property type="entry name" value="TRX_family"/>
    <property type="match status" value="1"/>
</dbReference>
<keyword evidence="10" id="KW-1185">Reference proteome</keyword>
<evidence type="ECO:0000256" key="3">
    <source>
        <dbReference type="ARBA" id="ARBA00023157"/>
    </source>
</evidence>
<dbReference type="EMBL" id="BDRX01000008">
    <property type="protein sequence ID" value="GBF89162.1"/>
    <property type="molecule type" value="Genomic_DNA"/>
</dbReference>
<evidence type="ECO:0000259" key="8">
    <source>
        <dbReference type="PROSITE" id="PS51352"/>
    </source>
</evidence>
<feature type="active site" description="Nucleophile" evidence="6">
    <location>
        <position position="29"/>
    </location>
</feature>